<accession>A0A1G9ESN0</accession>
<keyword evidence="2" id="KW-1185">Reference proteome</keyword>
<reference evidence="2" key="1">
    <citation type="submission" date="2016-10" db="EMBL/GenBank/DDBJ databases">
        <authorList>
            <person name="Varghese N."/>
            <person name="Submissions S."/>
        </authorList>
    </citation>
    <scope>NUCLEOTIDE SEQUENCE [LARGE SCALE GENOMIC DNA]</scope>
    <source>
        <strain evidence="2">CBMB127</strain>
    </source>
</reference>
<dbReference type="EMBL" id="FNFX01000005">
    <property type="protein sequence ID" value="SDK79058.1"/>
    <property type="molecule type" value="Genomic_DNA"/>
</dbReference>
<sequence>MEGAINPQVAAVPEYGYRLLEPVTPLIRHHDCPPALHAQAQISKQFVPGGFVTIAGDIPVVIRIQYEIT</sequence>
<gene>
    <name evidence="1" type="ORF">SAMN05192566_2430</name>
</gene>
<dbReference type="STRING" id="492660.SAMN05192566_2430"/>
<proteinExistence type="predicted"/>
<name>A0A1G9ESN0_9PROT</name>
<evidence type="ECO:0000313" key="2">
    <source>
        <dbReference type="Proteomes" id="UP000198629"/>
    </source>
</evidence>
<protein>
    <submittedName>
        <fullName evidence="1">Uncharacterized protein</fullName>
    </submittedName>
</protein>
<evidence type="ECO:0000313" key="1">
    <source>
        <dbReference type="EMBL" id="SDK79058.1"/>
    </source>
</evidence>
<dbReference type="AlphaFoldDB" id="A0A1G9ESN0"/>
<organism evidence="1 2">
    <name type="scientific">Methylophilus rhizosphaerae</name>
    <dbReference type="NCBI Taxonomy" id="492660"/>
    <lineage>
        <taxon>Bacteria</taxon>
        <taxon>Pseudomonadati</taxon>
        <taxon>Pseudomonadota</taxon>
        <taxon>Betaproteobacteria</taxon>
        <taxon>Nitrosomonadales</taxon>
        <taxon>Methylophilaceae</taxon>
        <taxon>Methylophilus</taxon>
    </lineage>
</organism>
<dbReference type="Proteomes" id="UP000198629">
    <property type="component" value="Unassembled WGS sequence"/>
</dbReference>